<proteinExistence type="predicted"/>
<protein>
    <submittedName>
        <fullName evidence="1">Uncharacterized protein</fullName>
    </submittedName>
</protein>
<dbReference type="AlphaFoldDB" id="A0A3M7QHI1"/>
<gene>
    <name evidence="1" type="ORF">BpHYR1_046332</name>
</gene>
<evidence type="ECO:0000313" key="2">
    <source>
        <dbReference type="Proteomes" id="UP000276133"/>
    </source>
</evidence>
<comment type="caution">
    <text evidence="1">The sequence shown here is derived from an EMBL/GenBank/DDBJ whole genome shotgun (WGS) entry which is preliminary data.</text>
</comment>
<dbReference type="EMBL" id="REGN01006223">
    <property type="protein sequence ID" value="RNA10398.1"/>
    <property type="molecule type" value="Genomic_DNA"/>
</dbReference>
<name>A0A3M7QHI1_BRAPC</name>
<dbReference type="Proteomes" id="UP000276133">
    <property type="component" value="Unassembled WGS sequence"/>
</dbReference>
<accession>A0A3M7QHI1</accession>
<sequence length="59" mass="6802">MVNVGQIDVVTKNPSCCVTQYVMEAIRAAKTNKLFLITKLLNWFQSVNLQIYVFKKFTC</sequence>
<organism evidence="1 2">
    <name type="scientific">Brachionus plicatilis</name>
    <name type="common">Marine rotifer</name>
    <name type="synonym">Brachionus muelleri</name>
    <dbReference type="NCBI Taxonomy" id="10195"/>
    <lineage>
        <taxon>Eukaryota</taxon>
        <taxon>Metazoa</taxon>
        <taxon>Spiralia</taxon>
        <taxon>Gnathifera</taxon>
        <taxon>Rotifera</taxon>
        <taxon>Eurotatoria</taxon>
        <taxon>Monogononta</taxon>
        <taxon>Pseudotrocha</taxon>
        <taxon>Ploima</taxon>
        <taxon>Brachionidae</taxon>
        <taxon>Brachionus</taxon>
    </lineage>
</organism>
<keyword evidence="2" id="KW-1185">Reference proteome</keyword>
<reference evidence="1 2" key="1">
    <citation type="journal article" date="2018" name="Sci. Rep.">
        <title>Genomic signatures of local adaptation to the degree of environmental predictability in rotifers.</title>
        <authorList>
            <person name="Franch-Gras L."/>
            <person name="Hahn C."/>
            <person name="Garcia-Roger E.M."/>
            <person name="Carmona M.J."/>
            <person name="Serra M."/>
            <person name="Gomez A."/>
        </authorList>
    </citation>
    <scope>NUCLEOTIDE SEQUENCE [LARGE SCALE GENOMIC DNA]</scope>
    <source>
        <strain evidence="1">HYR1</strain>
    </source>
</reference>
<evidence type="ECO:0000313" key="1">
    <source>
        <dbReference type="EMBL" id="RNA10398.1"/>
    </source>
</evidence>